<dbReference type="InterPro" id="IPR050303">
    <property type="entry name" value="GatZ_KbaZ_carbometab"/>
</dbReference>
<name>A0A242NVF5_9GAMM</name>
<evidence type="ECO:0000313" key="11">
    <source>
        <dbReference type="Proteomes" id="UP000194968"/>
    </source>
</evidence>
<evidence type="ECO:0000256" key="8">
    <source>
        <dbReference type="ARBA" id="ARBA00023136"/>
    </source>
</evidence>
<evidence type="ECO:0000256" key="7">
    <source>
        <dbReference type="ARBA" id="ARBA00022989"/>
    </source>
</evidence>
<gene>
    <name evidence="10" type="ORF">B6D06_04965</name>
</gene>
<keyword evidence="5" id="KW-0598">Phosphotransferase system</keyword>
<evidence type="ECO:0000313" key="10">
    <source>
        <dbReference type="EMBL" id="OTQ50033.1"/>
    </source>
</evidence>
<evidence type="ECO:0000256" key="5">
    <source>
        <dbReference type="ARBA" id="ARBA00022683"/>
    </source>
</evidence>
<dbReference type="RefSeq" id="WP_065614396.1">
    <property type="nucleotide sequence ID" value="NZ_LZGQ01000008.1"/>
</dbReference>
<comment type="caution">
    <text evidence="10">The sequence shown here is derived from an EMBL/GenBank/DDBJ whole genome shotgun (WGS) entry which is preliminary data.</text>
</comment>
<keyword evidence="7 9" id="KW-1133">Transmembrane helix</keyword>
<dbReference type="InterPro" id="IPR004700">
    <property type="entry name" value="PTS_IIC_man"/>
</dbReference>
<dbReference type="Pfam" id="PF03609">
    <property type="entry name" value="EII-Sor"/>
    <property type="match status" value="1"/>
</dbReference>
<evidence type="ECO:0000256" key="1">
    <source>
        <dbReference type="ARBA" id="ARBA00004651"/>
    </source>
</evidence>
<evidence type="ECO:0000256" key="9">
    <source>
        <dbReference type="SAM" id="Phobius"/>
    </source>
</evidence>
<dbReference type="PROSITE" id="PS51106">
    <property type="entry name" value="PTS_EIIC_TYPE_4"/>
    <property type="match status" value="1"/>
</dbReference>
<feature type="transmembrane region" description="Helical" evidence="9">
    <location>
        <begin position="100"/>
        <end position="119"/>
    </location>
</feature>
<keyword evidence="6 9" id="KW-0812">Transmembrane</keyword>
<dbReference type="GO" id="GO:0009401">
    <property type="term" value="P:phosphoenolpyruvate-dependent sugar phosphotransferase system"/>
    <property type="evidence" value="ECO:0007669"/>
    <property type="project" value="UniProtKB-KW"/>
</dbReference>
<feature type="transmembrane region" description="Helical" evidence="9">
    <location>
        <begin position="6"/>
        <end position="23"/>
    </location>
</feature>
<keyword evidence="2" id="KW-0813">Transport</keyword>
<keyword evidence="8 9" id="KW-0472">Membrane</keyword>
<dbReference type="PANTHER" id="PTHR32502">
    <property type="entry name" value="N-ACETYLGALACTOSAMINE PERMEASE II COMPONENT-RELATED"/>
    <property type="match status" value="1"/>
</dbReference>
<dbReference type="EMBL" id="NASK01000090">
    <property type="protein sequence ID" value="OTQ50033.1"/>
    <property type="molecule type" value="Genomic_DNA"/>
</dbReference>
<dbReference type="AlphaFoldDB" id="A0A242NVF5"/>
<evidence type="ECO:0000256" key="3">
    <source>
        <dbReference type="ARBA" id="ARBA00022475"/>
    </source>
</evidence>
<dbReference type="OrthoDB" id="3190125at2"/>
<evidence type="ECO:0000256" key="4">
    <source>
        <dbReference type="ARBA" id="ARBA00022597"/>
    </source>
</evidence>
<dbReference type="PANTHER" id="PTHR32502:SF8">
    <property type="entry name" value="N-ACETYLGALACTOSAMINE PERMEASE IIC COMPONENT 1"/>
    <property type="match status" value="1"/>
</dbReference>
<feature type="transmembrane region" description="Helical" evidence="9">
    <location>
        <begin position="205"/>
        <end position="237"/>
    </location>
</feature>
<reference evidence="10 11" key="1">
    <citation type="submission" date="2017-03" db="EMBL/GenBank/DDBJ databases">
        <title>Comparative genomics of honeybee gut symbionts reveal geographically distinct and subgroup specific antibiotic resistance.</title>
        <authorList>
            <person name="Ludvigsen J."/>
            <person name="Porcellato D."/>
            <person name="Labee-Lund T.M."/>
            <person name="Amdam G.V."/>
            <person name="Rudi K."/>
        </authorList>
    </citation>
    <scope>NUCLEOTIDE SEQUENCE [LARGE SCALE GENOMIC DNA]</scope>
    <source>
        <strain evidence="10 11">A-4-12</strain>
    </source>
</reference>
<evidence type="ECO:0000256" key="6">
    <source>
        <dbReference type="ARBA" id="ARBA00022692"/>
    </source>
</evidence>
<sequence length="268" mass="28525">MIMSAFLLAVVMFITFGGNWLIGQNMADRPIVVGSLVGLVLGDLQSGVLMGAALEAVFMGAVNVGGATPLNPSFGTVLGAGFAMLSGGGVEIAITLAIPLALLGGLLETTMSVVLSFFAGRFDKLALEGNDKAIVAMHYGLWFLRYIVFAIVVFIAIMSGATPVKLFVENIPEVIMRGLAACGGLIPAVGFAMLLKMLWNNKLSIYYILGFVIVAYIKIPLIALAIIGTVIAVAIAYRDYEILNLKSDKFHTNNNSNSIMDDDEEFFS</sequence>
<proteinExistence type="predicted"/>
<dbReference type="Proteomes" id="UP000194968">
    <property type="component" value="Unassembled WGS sequence"/>
</dbReference>
<dbReference type="GO" id="GO:0005886">
    <property type="term" value="C:plasma membrane"/>
    <property type="evidence" value="ECO:0007669"/>
    <property type="project" value="UniProtKB-SubCell"/>
</dbReference>
<feature type="transmembrane region" description="Helical" evidence="9">
    <location>
        <begin position="74"/>
        <end position="93"/>
    </location>
</feature>
<protein>
    <submittedName>
        <fullName evidence="10">PTS mannose transporter subunit IIC</fullName>
    </submittedName>
</protein>
<organism evidence="10 11">
    <name type="scientific">Gilliamella apis</name>
    <dbReference type="NCBI Taxonomy" id="1970738"/>
    <lineage>
        <taxon>Bacteria</taxon>
        <taxon>Pseudomonadati</taxon>
        <taxon>Pseudomonadota</taxon>
        <taxon>Gammaproteobacteria</taxon>
        <taxon>Orbales</taxon>
        <taxon>Orbaceae</taxon>
        <taxon>Gilliamella</taxon>
    </lineage>
</organism>
<keyword evidence="3" id="KW-1003">Cell membrane</keyword>
<comment type="subcellular location">
    <subcellularLocation>
        <location evidence="1">Cell membrane</location>
        <topology evidence="1">Multi-pass membrane protein</topology>
    </subcellularLocation>
</comment>
<accession>A0A242NVF5</accession>
<feature type="transmembrane region" description="Helical" evidence="9">
    <location>
        <begin position="174"/>
        <end position="199"/>
    </location>
</feature>
<keyword evidence="4" id="KW-0762">Sugar transport</keyword>
<evidence type="ECO:0000256" key="2">
    <source>
        <dbReference type="ARBA" id="ARBA00022448"/>
    </source>
</evidence>
<feature type="transmembrane region" description="Helical" evidence="9">
    <location>
        <begin position="139"/>
        <end position="162"/>
    </location>
</feature>